<evidence type="ECO:0000256" key="5">
    <source>
        <dbReference type="ARBA" id="ARBA00022454"/>
    </source>
</evidence>
<evidence type="ECO:0000256" key="1">
    <source>
        <dbReference type="ARBA" id="ARBA00001936"/>
    </source>
</evidence>
<dbReference type="GO" id="GO:0030870">
    <property type="term" value="C:Mre11 complex"/>
    <property type="evidence" value="ECO:0007669"/>
    <property type="project" value="InterPro"/>
</dbReference>
<dbReference type="GO" id="GO:0008296">
    <property type="term" value="F:3'-5'-DNA exonuclease activity"/>
    <property type="evidence" value="ECO:0007669"/>
    <property type="project" value="InterPro"/>
</dbReference>
<dbReference type="SMART" id="SM01347">
    <property type="entry name" value="Mre11_DNA_bind"/>
    <property type="match status" value="1"/>
</dbReference>
<evidence type="ECO:0000256" key="2">
    <source>
        <dbReference type="ARBA" id="ARBA00004123"/>
    </source>
</evidence>
<dbReference type="GO" id="GO:0030145">
    <property type="term" value="F:manganese ion binding"/>
    <property type="evidence" value="ECO:0007669"/>
    <property type="project" value="InterPro"/>
</dbReference>
<evidence type="ECO:0000256" key="9">
    <source>
        <dbReference type="ARBA" id="ARBA00022763"/>
    </source>
</evidence>
<keyword evidence="14 16" id="KW-0539">Nucleus</keyword>
<keyword evidence="9 16" id="KW-0227">DNA damage</keyword>
<dbReference type="GO" id="GO:0000724">
    <property type="term" value="P:double-strand break repair via homologous recombination"/>
    <property type="evidence" value="ECO:0007669"/>
    <property type="project" value="TreeGrafter"/>
</dbReference>
<comment type="subcellular location">
    <subcellularLocation>
        <location evidence="3">Chromosome</location>
    </subcellularLocation>
    <subcellularLocation>
        <location evidence="2">Nucleus</location>
    </subcellularLocation>
</comment>
<comment type="cofactor">
    <cofactor evidence="1">
        <name>Mn(2+)</name>
        <dbReference type="ChEBI" id="CHEBI:29035"/>
    </cofactor>
</comment>
<evidence type="ECO:0000256" key="13">
    <source>
        <dbReference type="ARBA" id="ARBA00023211"/>
    </source>
</evidence>
<dbReference type="GO" id="GO:0035861">
    <property type="term" value="C:site of double-strand break"/>
    <property type="evidence" value="ECO:0007669"/>
    <property type="project" value="TreeGrafter"/>
</dbReference>
<dbReference type="STRING" id="763407.A0A162T215"/>
<evidence type="ECO:0000256" key="15">
    <source>
        <dbReference type="ARBA" id="ARBA00023254"/>
    </source>
</evidence>
<evidence type="ECO:0000313" key="18">
    <source>
        <dbReference type="EMBL" id="OAD65622.1"/>
    </source>
</evidence>
<dbReference type="Pfam" id="PF00149">
    <property type="entry name" value="Metallophos"/>
    <property type="match status" value="1"/>
</dbReference>
<proteinExistence type="inferred from homology"/>
<evidence type="ECO:0000256" key="7">
    <source>
        <dbReference type="ARBA" id="ARBA00022723"/>
    </source>
</evidence>
<keyword evidence="7" id="KW-0479">Metal-binding</keyword>
<evidence type="ECO:0000256" key="10">
    <source>
        <dbReference type="ARBA" id="ARBA00022801"/>
    </source>
</evidence>
<dbReference type="Pfam" id="PF04152">
    <property type="entry name" value="Mre11_DNA_bind"/>
    <property type="match status" value="1"/>
</dbReference>
<dbReference type="InterPro" id="IPR041796">
    <property type="entry name" value="Mre11_N"/>
</dbReference>
<evidence type="ECO:0000256" key="12">
    <source>
        <dbReference type="ARBA" id="ARBA00023204"/>
    </source>
</evidence>
<keyword evidence="11 16" id="KW-0269">Exonuclease</keyword>
<evidence type="ECO:0000256" key="3">
    <source>
        <dbReference type="ARBA" id="ARBA00004286"/>
    </source>
</evidence>
<dbReference type="GO" id="GO:0006303">
    <property type="term" value="P:double-strand break repair via nonhomologous end joining"/>
    <property type="evidence" value="ECO:0007669"/>
    <property type="project" value="TreeGrafter"/>
</dbReference>
<reference evidence="19" key="1">
    <citation type="submission" date="2015-06" db="EMBL/GenBank/DDBJ databases">
        <title>Expansion of signal transduction pathways in fungi by whole-genome duplication.</title>
        <authorList>
            <consortium name="DOE Joint Genome Institute"/>
            <person name="Corrochano L.M."/>
            <person name="Kuo A."/>
            <person name="Marcet-Houben M."/>
            <person name="Polaino S."/>
            <person name="Salamov A."/>
            <person name="Villalobos J.M."/>
            <person name="Alvarez M.I."/>
            <person name="Avalos J."/>
            <person name="Benito E.P."/>
            <person name="Benoit I."/>
            <person name="Burger G."/>
            <person name="Camino L.P."/>
            <person name="Canovas D."/>
            <person name="Cerda-Olmedo E."/>
            <person name="Cheng J.-F."/>
            <person name="Dominguez A."/>
            <person name="Elias M."/>
            <person name="Eslava A.P."/>
            <person name="Glaser F."/>
            <person name="Grimwood J."/>
            <person name="Gutierrez G."/>
            <person name="Heitman J."/>
            <person name="Henrissat B."/>
            <person name="Iturriaga E.A."/>
            <person name="Lang B.F."/>
            <person name="Lavin J.L."/>
            <person name="Lee S."/>
            <person name="Li W."/>
            <person name="Lindquist E."/>
            <person name="Lopez-Garcia S."/>
            <person name="Luque E.M."/>
            <person name="Marcos A.T."/>
            <person name="Martin J."/>
            <person name="McCluskey K."/>
            <person name="Medina H.R."/>
            <person name="Miralles-Duran A."/>
            <person name="Miyazaki A."/>
            <person name="Munoz-Torres E."/>
            <person name="Oguiza J.A."/>
            <person name="Ohm R."/>
            <person name="Olmedo M."/>
            <person name="Orejas M."/>
            <person name="Ortiz-Castellanos L."/>
            <person name="Pisabarro A.G."/>
            <person name="Rodriguez-Romero J."/>
            <person name="Ruiz-Herrera J."/>
            <person name="Ruiz-Vazquez R."/>
            <person name="Sanz C."/>
            <person name="Schackwitz W."/>
            <person name="Schmutz J."/>
            <person name="Shahriari M."/>
            <person name="Shelest E."/>
            <person name="Silva-Franco F."/>
            <person name="Soanes D."/>
            <person name="Syed K."/>
            <person name="Tagua V.G."/>
            <person name="Talbot N.J."/>
            <person name="Thon M."/>
            <person name="De vries R.P."/>
            <person name="Wiebenga A."/>
            <person name="Yadav J.S."/>
            <person name="Braun E.L."/>
            <person name="Baker S."/>
            <person name="Garre V."/>
            <person name="Horwitz B."/>
            <person name="Torres-Martinez S."/>
            <person name="Idnurm A."/>
            <person name="Herrera-Estrella A."/>
            <person name="Gabaldon T."/>
            <person name="Grigoriev I.V."/>
        </authorList>
    </citation>
    <scope>NUCLEOTIDE SEQUENCE [LARGE SCALE GENOMIC DNA]</scope>
    <source>
        <strain evidence="19">NRRL 1555(-)</strain>
    </source>
</reference>
<protein>
    <recommendedName>
        <fullName evidence="17">Mre11 DNA-binding domain-containing protein</fullName>
    </recommendedName>
</protein>
<dbReference type="InterPro" id="IPR003701">
    <property type="entry name" value="Mre11"/>
</dbReference>
<dbReference type="NCBIfam" id="TIGR00583">
    <property type="entry name" value="mre11"/>
    <property type="match status" value="1"/>
</dbReference>
<dbReference type="SUPFAM" id="SSF56300">
    <property type="entry name" value="Metallo-dependent phosphatases"/>
    <property type="match status" value="1"/>
</dbReference>
<dbReference type="EMBL" id="KV441009">
    <property type="protein sequence ID" value="OAD65622.1"/>
    <property type="molecule type" value="Genomic_DNA"/>
</dbReference>
<dbReference type="InterPro" id="IPR038487">
    <property type="entry name" value="Mre11_capping_dom"/>
</dbReference>
<dbReference type="GO" id="GO:0097552">
    <property type="term" value="P:mitochondrial double-strand break repair via homologous recombination"/>
    <property type="evidence" value="ECO:0007669"/>
    <property type="project" value="TreeGrafter"/>
</dbReference>
<dbReference type="OrthoDB" id="30417at2759"/>
<feature type="domain" description="Mre11 DNA-binding" evidence="17">
    <location>
        <begin position="286"/>
        <end position="391"/>
    </location>
</feature>
<dbReference type="InterPro" id="IPR029052">
    <property type="entry name" value="Metallo-depent_PP-like"/>
</dbReference>
<dbReference type="CDD" id="cd00840">
    <property type="entry name" value="MPP_Mre11_N"/>
    <property type="match status" value="1"/>
</dbReference>
<evidence type="ECO:0000256" key="14">
    <source>
        <dbReference type="ARBA" id="ARBA00023242"/>
    </source>
</evidence>
<dbReference type="GeneID" id="29004598"/>
<keyword evidence="5" id="KW-0158">Chromosome</keyword>
<feature type="non-terminal residue" evidence="18">
    <location>
        <position position="1"/>
    </location>
</feature>
<evidence type="ECO:0000256" key="11">
    <source>
        <dbReference type="ARBA" id="ARBA00022839"/>
    </source>
</evidence>
<dbReference type="InParanoid" id="A0A162T215"/>
<keyword evidence="19" id="KW-1185">Reference proteome</keyword>
<organism evidence="18 19">
    <name type="scientific">Phycomyces blakesleeanus (strain ATCC 8743b / DSM 1359 / FGSC 10004 / NBRC 33097 / NRRL 1555)</name>
    <dbReference type="NCBI Taxonomy" id="763407"/>
    <lineage>
        <taxon>Eukaryota</taxon>
        <taxon>Fungi</taxon>
        <taxon>Fungi incertae sedis</taxon>
        <taxon>Mucoromycota</taxon>
        <taxon>Mucoromycotina</taxon>
        <taxon>Mucoromycetes</taxon>
        <taxon>Mucorales</taxon>
        <taxon>Phycomycetaceae</taxon>
        <taxon>Phycomyces</taxon>
    </lineage>
</organism>
<evidence type="ECO:0000256" key="16">
    <source>
        <dbReference type="RuleBase" id="RU003447"/>
    </source>
</evidence>
<comment type="similarity">
    <text evidence="4 16">Belongs to the MRE11/RAD32 family.</text>
</comment>
<dbReference type="FunCoup" id="A0A162T215">
    <property type="interactions" value="687"/>
</dbReference>
<keyword evidence="8 16" id="KW-0255">Endonuclease</keyword>
<dbReference type="GO" id="GO:0042138">
    <property type="term" value="P:meiotic DNA double-strand break formation"/>
    <property type="evidence" value="ECO:0007669"/>
    <property type="project" value="TreeGrafter"/>
</dbReference>
<dbReference type="PANTHER" id="PTHR10139:SF1">
    <property type="entry name" value="DOUBLE-STRAND BREAK REPAIR PROTEIN MRE11"/>
    <property type="match status" value="1"/>
</dbReference>
<keyword evidence="13 16" id="KW-0464">Manganese</keyword>
<evidence type="ECO:0000313" key="19">
    <source>
        <dbReference type="Proteomes" id="UP000077315"/>
    </source>
</evidence>
<dbReference type="GO" id="GO:0000723">
    <property type="term" value="P:telomere maintenance"/>
    <property type="evidence" value="ECO:0007669"/>
    <property type="project" value="TreeGrafter"/>
</dbReference>
<evidence type="ECO:0000256" key="8">
    <source>
        <dbReference type="ARBA" id="ARBA00022759"/>
    </source>
</evidence>
<keyword evidence="15 16" id="KW-0469">Meiosis</keyword>
<feature type="non-terminal residue" evidence="18">
    <location>
        <position position="392"/>
    </location>
</feature>
<evidence type="ECO:0000256" key="4">
    <source>
        <dbReference type="ARBA" id="ARBA00009028"/>
    </source>
</evidence>
<evidence type="ECO:0000256" key="6">
    <source>
        <dbReference type="ARBA" id="ARBA00022722"/>
    </source>
</evidence>
<dbReference type="PANTHER" id="PTHR10139">
    <property type="entry name" value="DOUBLE-STRAND BREAK REPAIR PROTEIN MRE11"/>
    <property type="match status" value="1"/>
</dbReference>
<dbReference type="Gene3D" id="3.60.21.10">
    <property type="match status" value="1"/>
</dbReference>
<dbReference type="AlphaFoldDB" id="A0A162T215"/>
<dbReference type="RefSeq" id="XP_018283662.1">
    <property type="nucleotide sequence ID" value="XM_018443693.1"/>
</dbReference>
<dbReference type="GO" id="GO:0000014">
    <property type="term" value="F:single-stranded DNA endodeoxyribonuclease activity"/>
    <property type="evidence" value="ECO:0007669"/>
    <property type="project" value="TreeGrafter"/>
</dbReference>
<dbReference type="InterPro" id="IPR004843">
    <property type="entry name" value="Calcineurin-like_PHP"/>
</dbReference>
<dbReference type="Gene3D" id="3.30.110.110">
    <property type="entry name" value="Mre11, capping domain"/>
    <property type="match status" value="1"/>
</dbReference>
<dbReference type="VEuPathDB" id="FungiDB:PHYBLDRAFT_88567"/>
<keyword evidence="6 16" id="KW-0540">Nuclease</keyword>
<evidence type="ECO:0000259" key="17">
    <source>
        <dbReference type="SMART" id="SM01347"/>
    </source>
</evidence>
<name>A0A162T215_PHYB8</name>
<dbReference type="GO" id="GO:0007095">
    <property type="term" value="P:mitotic G2 DNA damage checkpoint signaling"/>
    <property type="evidence" value="ECO:0007669"/>
    <property type="project" value="TreeGrafter"/>
</dbReference>
<keyword evidence="12 16" id="KW-0234">DNA repair</keyword>
<dbReference type="Proteomes" id="UP000077315">
    <property type="component" value="Unassembled WGS sequence"/>
</dbReference>
<sequence length="392" mass="44603">SNSLRILIATDNHLGYLERDPIRGQDSFNTFEEILLLAAEKDVDMIILGGDLFHDSTPSVSCLTKTTEILSRHCLGDRPNSVMIASDQSVNFEGSFKSANYYNPNINISYPIFTIHGNHDRPIGISNMSALNHLANAGLINYFGYCHDPERPVLSPILLQKGDTKLALYGIGNIPDERMHRLWRTGKVVFQRAEDEGPNRWADAFSMLVLHQNRAQHGATNHVREEDIHQFLDLVFWGHEHECRLRPENCQSFEITQPGSSVATSLCQGEAVPKHVGLMTLTGHKYALEEIPLKTVRPFEFQHIALALFSEIDPQNQEECEKFLENIVNAMIERSKKRWIRDHTEEEEDAMPLPLIRLRVDYSGGYSSFNVHRFGITFSDKVANPKDILQFH</sequence>
<gene>
    <name evidence="18" type="ORF">PHYBLDRAFT_88567</name>
</gene>
<accession>A0A162T215</accession>
<dbReference type="InterPro" id="IPR007281">
    <property type="entry name" value="Mre11_DNA-bd"/>
</dbReference>
<keyword evidence="10 16" id="KW-0378">Hydrolase</keyword>